<dbReference type="NCBIfam" id="NF038324">
    <property type="entry name" value="DrmB_fam"/>
    <property type="match status" value="1"/>
</dbReference>
<proteinExistence type="predicted"/>
<dbReference type="AlphaFoldDB" id="A0A9W3JA54"/>
<dbReference type="RefSeq" id="WP_000036714.1">
    <property type="nucleotide sequence ID" value="NC_018500.1"/>
</dbReference>
<reference evidence="2 3" key="1">
    <citation type="submission" date="2012-08" db="EMBL/GenBank/DDBJ databases">
        <authorList>
            <person name="Doggett N."/>
            <person name="Teshima H."/>
            <person name="Bruce D."/>
            <person name="Detter J.C."/>
            <person name="Johnson S.L."/>
            <person name="Han C."/>
        </authorList>
    </citation>
    <scope>NUCLEOTIDE SEQUENCE [LARGE SCALE GENOMIC DNA]</scope>
    <source>
        <strain evidence="2 3">HD-771</strain>
    </source>
</reference>
<gene>
    <name evidence="2" type="ORF">BTG_16355</name>
</gene>
<dbReference type="InterPro" id="IPR018973">
    <property type="entry name" value="MZB"/>
</dbReference>
<accession>A0A9W3JA54</accession>
<evidence type="ECO:0000313" key="2">
    <source>
        <dbReference type="EMBL" id="AFQ16713.1"/>
    </source>
</evidence>
<evidence type="ECO:0000313" key="3">
    <source>
        <dbReference type="Proteomes" id="UP000005259"/>
    </source>
</evidence>
<protein>
    <recommendedName>
        <fullName evidence="1">MrfA-like Zn-binding domain-containing protein</fullName>
    </recommendedName>
</protein>
<dbReference type="Pfam" id="PF09369">
    <property type="entry name" value="MZB"/>
    <property type="match status" value="1"/>
</dbReference>
<name>A0A9W3JA54_BACTU</name>
<evidence type="ECO:0000259" key="1">
    <source>
        <dbReference type="Pfam" id="PF09369"/>
    </source>
</evidence>
<dbReference type="Proteomes" id="UP000005259">
    <property type="component" value="Chromosome"/>
</dbReference>
<organism evidence="2 3">
    <name type="scientific">Bacillus thuringiensis HD-771</name>
    <dbReference type="NCBI Taxonomy" id="1218175"/>
    <lineage>
        <taxon>Bacteria</taxon>
        <taxon>Bacillati</taxon>
        <taxon>Bacillota</taxon>
        <taxon>Bacilli</taxon>
        <taxon>Bacillales</taxon>
        <taxon>Bacillaceae</taxon>
        <taxon>Bacillus</taxon>
        <taxon>Bacillus cereus group</taxon>
    </lineage>
</organism>
<dbReference type="EMBL" id="CP003752">
    <property type="protein sequence ID" value="AFQ16713.1"/>
    <property type="molecule type" value="Genomic_DNA"/>
</dbReference>
<feature type="domain" description="MrfA-like Zn-binding" evidence="1">
    <location>
        <begin position="470"/>
        <end position="569"/>
    </location>
</feature>
<sequence length="603" mass="68862">MSKIVGNVRPSQLITTFGPGAIVDLPDFSVIMAGTSKWEPRMLLTHSFDIKEPRLKKKLKIGRIMSIPIDQNNAGIGTIPAYRFPEYHVCPNCRKLGDSRNFTEEEGILYCQNYRKGNEKDNEACPKVKTYPVRFLTACKRGHIDDFSWGFYVHQKKEYDQKKCELYLEDTGNTGSLRDLVVHCATCKIKRSISEAFANEKLLPKCQGRRPWLGRKNRDGQTCDQQQRLLLRGASNLYFTVTESSIVIPLNSHNPLEELIQEEVDFEDEELISDKNEFETFVKRNKKLKAYDKNELWAMVQRIKNVSGDEEDLLTPEWDAITSGYPIIDEPNFEVEQQASPIRFQHFIEKLIRVKRLKEVMVIKGFTRIDPLPDATLILSGEHENNEDADISKMAPLSDPSLDWYPGVESYGEGIFISLNEETLKKWEEENGEYAESLKEAHRKKYSERDVPEELIPEFPGIRYVLLHTLSHSLIRELCMHSGYSSSALKERIYCNERKGMAGILIYTATVDSEGSLGGLVELGKTRLFESILSRALSSMEYCSGDPLCAEHDPEKLSDVNGAACHSCLLIPETSCERSNHYLDRSVLISTVSNHKREFFNGF</sequence>
<dbReference type="KEGG" id="bti:BTG_16355"/>
<dbReference type="InterPro" id="IPR047721">
    <property type="entry name" value="DrmB"/>
</dbReference>